<keyword evidence="4" id="KW-0560">Oxidoreductase</keyword>
<reference evidence="8" key="1">
    <citation type="journal article" date="2019" name="Int. J. Syst. Evol. Microbiol.">
        <title>The Global Catalogue of Microorganisms (GCM) 10K type strain sequencing project: providing services to taxonomists for standard genome sequencing and annotation.</title>
        <authorList>
            <consortium name="The Broad Institute Genomics Platform"/>
            <consortium name="The Broad Institute Genome Sequencing Center for Infectious Disease"/>
            <person name="Wu L."/>
            <person name="Ma J."/>
        </authorList>
    </citation>
    <scope>NUCLEOTIDE SEQUENCE [LARGE SCALE GENOMIC DNA]</scope>
    <source>
        <strain evidence="8">CGMCC 4.7371</strain>
    </source>
</reference>
<dbReference type="PANTHER" id="PTHR43557">
    <property type="entry name" value="APOPTOSIS-INDUCING FACTOR 1"/>
    <property type="match status" value="1"/>
</dbReference>
<dbReference type="Gene3D" id="3.30.390.30">
    <property type="match status" value="1"/>
</dbReference>
<dbReference type="SUPFAM" id="SSF55424">
    <property type="entry name" value="FAD/NAD-linked reductases, dimerisation (C-terminal) domain"/>
    <property type="match status" value="1"/>
</dbReference>
<evidence type="ECO:0000313" key="8">
    <source>
        <dbReference type="Proteomes" id="UP000655410"/>
    </source>
</evidence>
<dbReference type="Gene3D" id="3.50.50.60">
    <property type="entry name" value="FAD/NAD(P)-binding domain"/>
    <property type="match status" value="2"/>
</dbReference>
<proteinExistence type="predicted"/>
<organism evidence="7 8">
    <name type="scientific">Nocardioides phosphati</name>
    <dbReference type="NCBI Taxonomy" id="1867775"/>
    <lineage>
        <taxon>Bacteria</taxon>
        <taxon>Bacillati</taxon>
        <taxon>Actinomycetota</taxon>
        <taxon>Actinomycetes</taxon>
        <taxon>Propionibacteriales</taxon>
        <taxon>Nocardioidaceae</taxon>
        <taxon>Nocardioides</taxon>
    </lineage>
</organism>
<evidence type="ECO:0000256" key="2">
    <source>
        <dbReference type="ARBA" id="ARBA00022630"/>
    </source>
</evidence>
<name>A0ABQ2NAW0_9ACTN</name>
<dbReference type="InterPro" id="IPR036188">
    <property type="entry name" value="FAD/NAD-bd_sf"/>
</dbReference>
<keyword evidence="8" id="KW-1185">Reference proteome</keyword>
<feature type="domain" description="Reductase C-terminal" evidence="6">
    <location>
        <begin position="318"/>
        <end position="391"/>
    </location>
</feature>
<dbReference type="SUPFAM" id="SSF51905">
    <property type="entry name" value="FAD/NAD(P)-binding domain"/>
    <property type="match status" value="1"/>
</dbReference>
<gene>
    <name evidence="7" type="ORF">GCM10011584_23890</name>
</gene>
<feature type="domain" description="FAD/NAD(P)-binding" evidence="5">
    <location>
        <begin position="9"/>
        <end position="299"/>
    </location>
</feature>
<dbReference type="PRINTS" id="PR00368">
    <property type="entry name" value="FADPNR"/>
</dbReference>
<evidence type="ECO:0000313" key="7">
    <source>
        <dbReference type="EMBL" id="GGO90938.1"/>
    </source>
</evidence>
<dbReference type="Pfam" id="PF14759">
    <property type="entry name" value="Reductase_C"/>
    <property type="match status" value="1"/>
</dbReference>
<dbReference type="EMBL" id="BMNI01000005">
    <property type="protein sequence ID" value="GGO90938.1"/>
    <property type="molecule type" value="Genomic_DNA"/>
</dbReference>
<sequence length="393" mass="42177">MERMDEPRSIVIVGGGLAAVHAVESLRDQEYAGRLTLVCREPHAPYERPPLSKGYLAGKDDRDAAFPHDAGWYRDNDVTLRLGEAATDLRLDERVVVLDSGESLGYDRLLVATGASPRTLQIPGIEKALTLRTIDDSERLKAAMAEGKRLAVIGGGWIGLEVAATAHQAGMEVVVLEAGGRPLGHLLGPVVADHVAAIHAKNGVEIRTGVQVEEVVDGGVRTADGMVAADLVLLAVGATPTSGLAEAAGLDVDGGIVVDERLQTSDPHVFAAGDVANAHNTALGQRLRVEHWDNAIRQGKLAGRTMLGLEGGYDWQPYFFTDQFDFSMEYVGRNAPDDEAVLRGDVDGGEYVAWWLRDGVVTAGMNVNIWDVNDRIRELVGTKVDPADLTDLR</sequence>
<keyword evidence="3" id="KW-0274">FAD</keyword>
<protein>
    <submittedName>
        <fullName evidence="7">Pyridine nucleotide-disulfide oxidoreductase</fullName>
    </submittedName>
</protein>
<dbReference type="InterPro" id="IPR023753">
    <property type="entry name" value="FAD/NAD-binding_dom"/>
</dbReference>
<dbReference type="PRINTS" id="PR00411">
    <property type="entry name" value="PNDRDTASEI"/>
</dbReference>
<keyword evidence="2" id="KW-0285">Flavoprotein</keyword>
<evidence type="ECO:0000259" key="5">
    <source>
        <dbReference type="Pfam" id="PF07992"/>
    </source>
</evidence>
<dbReference type="InterPro" id="IPR050446">
    <property type="entry name" value="FAD-oxidoreductase/Apoptosis"/>
</dbReference>
<dbReference type="Proteomes" id="UP000655410">
    <property type="component" value="Unassembled WGS sequence"/>
</dbReference>
<evidence type="ECO:0000256" key="4">
    <source>
        <dbReference type="ARBA" id="ARBA00023002"/>
    </source>
</evidence>
<dbReference type="InterPro" id="IPR016156">
    <property type="entry name" value="FAD/NAD-linked_Rdtase_dimer_sf"/>
</dbReference>
<dbReference type="Pfam" id="PF07992">
    <property type="entry name" value="Pyr_redox_2"/>
    <property type="match status" value="1"/>
</dbReference>
<evidence type="ECO:0000256" key="1">
    <source>
        <dbReference type="ARBA" id="ARBA00001974"/>
    </source>
</evidence>
<comment type="caution">
    <text evidence="7">The sequence shown here is derived from an EMBL/GenBank/DDBJ whole genome shotgun (WGS) entry which is preliminary data.</text>
</comment>
<comment type="cofactor">
    <cofactor evidence="1">
        <name>FAD</name>
        <dbReference type="ChEBI" id="CHEBI:57692"/>
    </cofactor>
</comment>
<evidence type="ECO:0000259" key="6">
    <source>
        <dbReference type="Pfam" id="PF14759"/>
    </source>
</evidence>
<accession>A0ABQ2NAW0</accession>
<evidence type="ECO:0000256" key="3">
    <source>
        <dbReference type="ARBA" id="ARBA00022827"/>
    </source>
</evidence>
<dbReference type="InterPro" id="IPR028202">
    <property type="entry name" value="Reductase_C"/>
</dbReference>
<dbReference type="PANTHER" id="PTHR43557:SF2">
    <property type="entry name" value="RIESKE DOMAIN-CONTAINING PROTEIN-RELATED"/>
    <property type="match status" value="1"/>
</dbReference>